<proteinExistence type="predicted"/>
<organism evidence="1 2">
    <name type="scientific">Nocardioides pini</name>
    <dbReference type="NCBI Taxonomy" id="2975053"/>
    <lineage>
        <taxon>Bacteria</taxon>
        <taxon>Bacillati</taxon>
        <taxon>Actinomycetota</taxon>
        <taxon>Actinomycetes</taxon>
        <taxon>Propionibacteriales</taxon>
        <taxon>Nocardioidaceae</taxon>
        <taxon>Nocardioides</taxon>
    </lineage>
</organism>
<name>A0ABT4CCW8_9ACTN</name>
<dbReference type="Proteomes" id="UP001074726">
    <property type="component" value="Unassembled WGS sequence"/>
</dbReference>
<keyword evidence="2" id="KW-1185">Reference proteome</keyword>
<comment type="caution">
    <text evidence="1">The sequence shown here is derived from an EMBL/GenBank/DDBJ whole genome shotgun (WGS) entry which is preliminary data.</text>
</comment>
<evidence type="ECO:0008006" key="3">
    <source>
        <dbReference type="Google" id="ProtNLM"/>
    </source>
</evidence>
<reference evidence="1" key="1">
    <citation type="submission" date="2022-08" db="EMBL/GenBank/DDBJ databases">
        <title>Genome sequencing of Nocardioides sp. STR2.</title>
        <authorList>
            <person name="So Y."/>
        </authorList>
    </citation>
    <scope>NUCLEOTIDE SEQUENCE</scope>
    <source>
        <strain evidence="1">STR2</strain>
    </source>
</reference>
<dbReference type="EMBL" id="JAPPUX010000003">
    <property type="protein sequence ID" value="MCY4726805.1"/>
    <property type="molecule type" value="Genomic_DNA"/>
</dbReference>
<evidence type="ECO:0000313" key="2">
    <source>
        <dbReference type="Proteomes" id="UP001074726"/>
    </source>
</evidence>
<dbReference type="RefSeq" id="WP_268111721.1">
    <property type="nucleotide sequence ID" value="NZ_JAPPUX010000003.1"/>
</dbReference>
<protein>
    <recommendedName>
        <fullName evidence="3">SIR2-like domain-containing protein</fullName>
    </recommendedName>
</protein>
<accession>A0ABT4CCW8</accession>
<sequence>MNERRGAGGRPPDRKYSVIFLGAGASKAAGLPLTEELLRHLWPREHEATSTPWDDFKTARQWKTDLESAVKVLYPDGESDGFRPLVSEFFTLLEVMDRVHSGRERLPLDAGELLQSLRSEIALGLIRAVDGQRRRTARLPQYKWLTSSVGRPAVIVTSNWDTISEQAALRAGLNVSLGWPRTKSGDRLKELPAKTVVILKLHGSTDWGRADDPRVLAAAREWEYERLDVVVEPGVTRRRHSRDGSEQIVRFRTYDHPVASERARMGFDEPLMATMAAGKDTFISDLQGIWDDAYWVLSRADKLDIVGYSFPSDDLELRTLLRVSTRRAGAAGLSDGVEVAVCNPSPDTHDRARSFLGMDLVSSYEGAGAWRMRRRKSS</sequence>
<evidence type="ECO:0000313" key="1">
    <source>
        <dbReference type="EMBL" id="MCY4726805.1"/>
    </source>
</evidence>
<gene>
    <name evidence="1" type="ORF">NYO98_11005</name>
</gene>